<feature type="non-terminal residue" evidence="1">
    <location>
        <position position="1348"/>
    </location>
</feature>
<dbReference type="EMBL" id="JANBUN010000959">
    <property type="protein sequence ID" value="KAJ2800382.1"/>
    <property type="molecule type" value="Genomic_DNA"/>
</dbReference>
<evidence type="ECO:0000313" key="2">
    <source>
        <dbReference type="Proteomes" id="UP001140087"/>
    </source>
</evidence>
<proteinExistence type="predicted"/>
<dbReference type="Proteomes" id="UP001140087">
    <property type="component" value="Unassembled WGS sequence"/>
</dbReference>
<reference evidence="1" key="1">
    <citation type="submission" date="2022-07" db="EMBL/GenBank/DDBJ databases">
        <title>Phylogenomic reconstructions and comparative analyses of Kickxellomycotina fungi.</title>
        <authorList>
            <person name="Reynolds N.K."/>
            <person name="Stajich J.E."/>
            <person name="Barry K."/>
            <person name="Grigoriev I.V."/>
            <person name="Crous P."/>
            <person name="Smith M.E."/>
        </authorList>
    </citation>
    <scope>NUCLEOTIDE SEQUENCE</scope>
    <source>
        <strain evidence="1">BCRC 34780</strain>
    </source>
</reference>
<accession>A0ACC1L426</accession>
<protein>
    <submittedName>
        <fullName evidence="1">Uncharacterized protein</fullName>
    </submittedName>
</protein>
<keyword evidence="2" id="KW-1185">Reference proteome</keyword>
<evidence type="ECO:0000313" key="1">
    <source>
        <dbReference type="EMBL" id="KAJ2800382.1"/>
    </source>
</evidence>
<comment type="caution">
    <text evidence="1">The sequence shown here is derived from an EMBL/GenBank/DDBJ whole genome shotgun (WGS) entry which is preliminary data.</text>
</comment>
<organism evidence="1 2">
    <name type="scientific">Coemansia helicoidea</name>
    <dbReference type="NCBI Taxonomy" id="1286919"/>
    <lineage>
        <taxon>Eukaryota</taxon>
        <taxon>Fungi</taxon>
        <taxon>Fungi incertae sedis</taxon>
        <taxon>Zoopagomycota</taxon>
        <taxon>Kickxellomycotina</taxon>
        <taxon>Kickxellomycetes</taxon>
        <taxon>Kickxellales</taxon>
        <taxon>Kickxellaceae</taxon>
        <taxon>Coemansia</taxon>
    </lineage>
</organism>
<name>A0ACC1L426_9FUNG</name>
<feature type="non-terminal residue" evidence="1">
    <location>
        <position position="1"/>
    </location>
</feature>
<gene>
    <name evidence="1" type="ORF">H4R21_003196</name>
</gene>
<sequence>PSTWGPYRAALETAADAVPGEPQRSTLRRAVAQVDSRNAHFAGLAGSSGSSDAATRPPASADARLARLQALGPDSDLDKAFAELFGAGSTEVAAHTLRLLFYWAIEGPLSAASAAARFRPLAAARLCRLHLDDLAAAGGDGALRRRRMQGAIVGFLDVVALPDDERRAAAVQRVCVLLERLGDVGCFAVSHYLQLLTARGDFFGDNLGSLRSQRHLAYAAAVPANTPEDQRQRRMLMGDCGGLATCPPVESLAACDEMRAGLCAQLPLLVAYACGEPVRAGARRQAPAVDAQIVAWWHQAMAGAQDACTQERIAPVADAAADERALGGDLPRALLALLRGGPRAATDFVVLRRLLPIVYDYVVKDVTVGADNWRVITQPGSSLLNRRQAAFVIRVLAAADYPAQLLDLLLWLLAHTQAASVAALVHSVLRGHARTWALLDRTAEVVAAVSNALHAGADAFDGECYRTAQLLHAEFPGLADELWADATRAYDAHAAAQAPALLQGAHAPTAQAGKELAQLAQQLARSRMRAAGDGAAADDPSWAVTPCFQKLARWAAHAAHRAGAIASSPAVLIPDTPGSPVGGASHQQALLSLLSHIVAEATRAALHSGWPLAPPDSPDRLHDETLLRVQADVCAQLVRWVAQGAGLAAAPETTGAMVLQALGATIGSWTLSWNAAPTSLGPSDAGSNSRLSAAEIGVAVYASRAWAGCLLASGCLRIDELLPWLIGKCCEPATQQNAAQFACLAGIIGALGTPAEEPRSLHELLAVGACWGVALRTNRVCRIQAVELVITSASAAGRLREFGAAQIAVVLMQAAAELAPSPWIQDIADVIPSSEADSRTRGAEYYTMLEIYHANIDAQIRDPAVALPVKRAVLRALLALCEGVDPDSEGFSAMTTAEVAHRVRRTVRRFWLGAAAGAGRTAAAVSKLATILNALLLFASTALQESEATAEAFAVAAGAGLPAARENTSSLDHTADCTQFVTNATADLAACVQDAVFGWHLDADADPDAAGHRGAAVAERRCAALGDALSTLPPDMLQQLVGCFAQTLFALCPARLRAASDGASSPDDDDSPRQQLVPPPAALDARAGAVIDASLADVRELVEQPLAETKDADDDAPHPSEIARRGDALALLARKLLVALGASIAADANSAGFAPGSPLASVRDFACGILGQLQSIACHTSPAAAVRLALHGAAQRVEEGGQEAGVAVDPARLRLAVAWRVEAVRPLCHLLRAFPDEFAVGEWLTTLVSLCLAPTVHRAAGGLFADLLDLAAVVNESLTTPIRKHALARLRAVVPLLQSAALRPESAEILGRLLPFETSTALTSDIAAEAPGLDNPWMWIEGLEFVPL</sequence>